<evidence type="ECO:0000256" key="1">
    <source>
        <dbReference type="RuleBase" id="RU369025"/>
    </source>
</evidence>
<dbReference type="PANTHER" id="PTHR30221:SF1">
    <property type="entry name" value="SMALL-CONDUCTANCE MECHANOSENSITIVE CHANNEL"/>
    <property type="match status" value="1"/>
</dbReference>
<accession>A0A6S6TQT5</accession>
<comment type="subunit">
    <text evidence="1">Homoheptamer.</text>
</comment>
<dbReference type="GO" id="GO:0008381">
    <property type="term" value="F:mechanosensitive monoatomic ion channel activity"/>
    <property type="evidence" value="ECO:0007669"/>
    <property type="project" value="InterPro"/>
</dbReference>
<feature type="transmembrane region" description="Helical" evidence="1">
    <location>
        <begin position="36"/>
        <end position="63"/>
    </location>
</feature>
<feature type="transmembrane region" description="Helical" evidence="1">
    <location>
        <begin position="101"/>
        <end position="122"/>
    </location>
</feature>
<dbReference type="InterPro" id="IPR006685">
    <property type="entry name" value="MscS_channel_2nd"/>
</dbReference>
<evidence type="ECO:0000313" key="3">
    <source>
        <dbReference type="EMBL" id="CAA6823212.1"/>
    </source>
</evidence>
<dbReference type="EMBL" id="CACVAT010000374">
    <property type="protein sequence ID" value="CAA6823212.1"/>
    <property type="molecule type" value="Genomic_DNA"/>
</dbReference>
<keyword evidence="1" id="KW-0997">Cell inner membrane</keyword>
<dbReference type="Pfam" id="PF00924">
    <property type="entry name" value="MS_channel_2nd"/>
    <property type="match status" value="1"/>
</dbReference>
<feature type="domain" description="Mechanosensitive ion channel MscS" evidence="2">
    <location>
        <begin position="230"/>
        <end position="289"/>
    </location>
</feature>
<sequence>MTDTTQDITKNIENVKEALQLENIQTTAVDPILQQWAGFIGFLPKIITAGITLLVGLIIAYVLSKVTATLLKRFGIDKMGRSAGVNDMMSERGLTNRPSKLVGKVVFWLVAFTAFIPATKLLGIKELVEITQTFVLFLPKLIIAIIIVVIGLVIANALRKNIANSESRLGLTSTKTVGNLVYGLTAAVTVVVALNQLELDTRLLHTVLITFIASICAAIALAVGLGGRDLAHNLLAGFYARESFKPDQRMTFGEYDGKLVEVRAQNTVIELNSGEQVSIPNSHLFQHTVKSDGS</sequence>
<comment type="caution">
    <text evidence="1">Lacks conserved residue(s) required for the propagation of feature annotation.</text>
</comment>
<proteinExistence type="inferred from homology"/>
<feature type="transmembrane region" description="Helical" evidence="1">
    <location>
        <begin position="134"/>
        <end position="158"/>
    </location>
</feature>
<feature type="transmembrane region" description="Helical" evidence="1">
    <location>
        <begin position="203"/>
        <end position="225"/>
    </location>
</feature>
<comment type="similarity">
    <text evidence="1">Belongs to the MscS (TC 1.A.23) family.</text>
</comment>
<dbReference type="GO" id="GO:0005886">
    <property type="term" value="C:plasma membrane"/>
    <property type="evidence" value="ECO:0007669"/>
    <property type="project" value="UniProtKB-SubCell"/>
</dbReference>
<evidence type="ECO:0000259" key="2">
    <source>
        <dbReference type="Pfam" id="PF00924"/>
    </source>
</evidence>
<keyword evidence="1" id="KW-0472">Membrane</keyword>
<organism evidence="3">
    <name type="scientific">uncultured Thiotrichaceae bacterium</name>
    <dbReference type="NCBI Taxonomy" id="298394"/>
    <lineage>
        <taxon>Bacteria</taxon>
        <taxon>Pseudomonadati</taxon>
        <taxon>Pseudomonadota</taxon>
        <taxon>Gammaproteobacteria</taxon>
        <taxon>Thiotrichales</taxon>
        <taxon>Thiotrichaceae</taxon>
        <taxon>environmental samples</taxon>
    </lineage>
</organism>
<dbReference type="PANTHER" id="PTHR30221">
    <property type="entry name" value="SMALL-CONDUCTANCE MECHANOSENSITIVE CHANNEL"/>
    <property type="match status" value="1"/>
</dbReference>
<name>A0A6S6TQT5_9GAMM</name>
<feature type="transmembrane region" description="Helical" evidence="1">
    <location>
        <begin position="179"/>
        <end position="197"/>
    </location>
</feature>
<keyword evidence="1" id="KW-1133">Transmembrane helix</keyword>
<reference evidence="3" key="1">
    <citation type="submission" date="2020-01" db="EMBL/GenBank/DDBJ databases">
        <authorList>
            <person name="Meier V. D."/>
            <person name="Meier V D."/>
        </authorList>
    </citation>
    <scope>NUCLEOTIDE SEQUENCE</scope>
    <source>
        <strain evidence="3">HLG_WM_MAG_09</strain>
    </source>
</reference>
<dbReference type="InterPro" id="IPR045275">
    <property type="entry name" value="MscS_archaea/bacteria_type"/>
</dbReference>
<comment type="function">
    <text evidence="1">Mechanosensitive channel that participates in the regulation of osmotic pressure changes within the cell, opening in response to stretch forces in the membrane lipid bilayer, without the need for other proteins. Contributes to normal resistance to hypoosmotic shock. Forms an ion channel of 1.0 nanosiemens conductance with a slight preference for anions.</text>
</comment>
<keyword evidence="1" id="KW-0406">Ion transport</keyword>
<keyword evidence="1" id="KW-1003">Cell membrane</keyword>
<dbReference type="Pfam" id="PF05552">
    <property type="entry name" value="MS_channel_1st_1"/>
    <property type="match status" value="2"/>
</dbReference>
<keyword evidence="1" id="KW-0407">Ion channel</keyword>
<dbReference type="Gene3D" id="1.10.287.1260">
    <property type="match status" value="1"/>
</dbReference>
<dbReference type="AlphaFoldDB" id="A0A6S6TQT5"/>
<protein>
    <recommendedName>
        <fullName evidence="1">Small-conductance mechanosensitive channel</fullName>
    </recommendedName>
</protein>
<keyword evidence="1" id="KW-0813">Transport</keyword>
<gene>
    <name evidence="3" type="ORF">HELGO_WM41621</name>
</gene>
<comment type="subcellular location">
    <subcellularLocation>
        <location evidence="1">Cell inner membrane</location>
        <topology evidence="1">Multi-pass membrane protein</topology>
    </subcellularLocation>
</comment>
<keyword evidence="1" id="KW-0812">Transmembrane</keyword>
<dbReference type="InterPro" id="IPR008910">
    <property type="entry name" value="MSC_TM_helix"/>
</dbReference>